<protein>
    <submittedName>
        <fullName evidence="5">Alpha/beta hydrolase</fullName>
    </submittedName>
</protein>
<evidence type="ECO:0000256" key="1">
    <source>
        <dbReference type="ARBA" id="ARBA00010515"/>
    </source>
</evidence>
<dbReference type="PANTHER" id="PTHR48081:SF8">
    <property type="entry name" value="ALPHA_BETA HYDROLASE FOLD-3 DOMAIN-CONTAINING PROTEIN-RELATED"/>
    <property type="match status" value="1"/>
</dbReference>
<dbReference type="GO" id="GO:0016787">
    <property type="term" value="F:hydrolase activity"/>
    <property type="evidence" value="ECO:0007669"/>
    <property type="project" value="UniProtKB-KW"/>
</dbReference>
<evidence type="ECO:0000259" key="4">
    <source>
        <dbReference type="Pfam" id="PF07859"/>
    </source>
</evidence>
<dbReference type="Gene3D" id="3.40.50.1820">
    <property type="entry name" value="alpha/beta hydrolase"/>
    <property type="match status" value="1"/>
</dbReference>
<dbReference type="InterPro" id="IPR029058">
    <property type="entry name" value="AB_hydrolase_fold"/>
</dbReference>
<sequence length="326" mass="34702">MPLDPVAKTIIELTEAHFPRLGTEVLDAAEARRILAAQPARAAVPVPVARVEDRRVPGPAGAPEVPVRLYWPREGADGGLPVVVFCHGGGFVICDLDSHDGICRDLANATGALVVSVDYRRAPEHRFPAAAEDAYAVLCWAAAHAAEEGGDPARVAVAGDSAGGNLAAVLPLMARDQGGPMPVFQLLIYPMLDPARNTPSYRQNARGYFVTADHLRWYWEQYLGADGDGNGDGDVHPCTDVHPYASPLAAADLSGLPPAHILTAEYDPLRDEGEAYGRRLREAGVAVDVRRYDGVFHGFFGMPGQLPAAAEANEAAHAALRTALNR</sequence>
<dbReference type="RefSeq" id="WP_031057807.1">
    <property type="nucleotide sequence ID" value="NZ_JBHSPX010000004.1"/>
</dbReference>
<comment type="similarity">
    <text evidence="1">Belongs to the 'GDXG' lipolytic enzyme family.</text>
</comment>
<dbReference type="Pfam" id="PF07859">
    <property type="entry name" value="Abhydrolase_3"/>
    <property type="match status" value="1"/>
</dbReference>
<evidence type="ECO:0000313" key="6">
    <source>
        <dbReference type="Proteomes" id="UP001596139"/>
    </source>
</evidence>
<dbReference type="PROSITE" id="PS01174">
    <property type="entry name" value="LIPASE_GDXG_SER"/>
    <property type="match status" value="1"/>
</dbReference>
<organism evidence="5 6">
    <name type="scientific">Streptomyces ochraceiscleroticus</name>
    <dbReference type="NCBI Taxonomy" id="47761"/>
    <lineage>
        <taxon>Bacteria</taxon>
        <taxon>Bacillati</taxon>
        <taxon>Actinomycetota</taxon>
        <taxon>Actinomycetes</taxon>
        <taxon>Kitasatosporales</taxon>
        <taxon>Streptomycetaceae</taxon>
        <taxon>Streptomyces</taxon>
    </lineage>
</organism>
<dbReference type="PANTHER" id="PTHR48081">
    <property type="entry name" value="AB HYDROLASE SUPERFAMILY PROTEIN C4A8.06C"/>
    <property type="match status" value="1"/>
</dbReference>
<dbReference type="EMBL" id="JBHSPX010000004">
    <property type="protein sequence ID" value="MFC6063562.1"/>
    <property type="molecule type" value="Genomic_DNA"/>
</dbReference>
<evidence type="ECO:0000313" key="5">
    <source>
        <dbReference type="EMBL" id="MFC6063562.1"/>
    </source>
</evidence>
<dbReference type="InterPro" id="IPR033140">
    <property type="entry name" value="Lipase_GDXG_put_SER_AS"/>
</dbReference>
<evidence type="ECO:0000256" key="2">
    <source>
        <dbReference type="ARBA" id="ARBA00022801"/>
    </source>
</evidence>
<reference evidence="6" key="1">
    <citation type="journal article" date="2019" name="Int. J. Syst. Evol. Microbiol.">
        <title>The Global Catalogue of Microorganisms (GCM) 10K type strain sequencing project: providing services to taxonomists for standard genome sequencing and annotation.</title>
        <authorList>
            <consortium name="The Broad Institute Genomics Platform"/>
            <consortium name="The Broad Institute Genome Sequencing Center for Infectious Disease"/>
            <person name="Wu L."/>
            <person name="Ma J."/>
        </authorList>
    </citation>
    <scope>NUCLEOTIDE SEQUENCE [LARGE SCALE GENOMIC DNA]</scope>
    <source>
        <strain evidence="6">CGMCC 1.15180</strain>
    </source>
</reference>
<feature type="active site" evidence="3">
    <location>
        <position position="161"/>
    </location>
</feature>
<name>A0ABW1MKD9_9ACTN</name>
<feature type="domain" description="Alpha/beta hydrolase fold-3" evidence="4">
    <location>
        <begin position="83"/>
        <end position="300"/>
    </location>
</feature>
<dbReference type="InterPro" id="IPR013094">
    <property type="entry name" value="AB_hydrolase_3"/>
</dbReference>
<dbReference type="Proteomes" id="UP001596139">
    <property type="component" value="Unassembled WGS sequence"/>
</dbReference>
<dbReference type="InterPro" id="IPR050300">
    <property type="entry name" value="GDXG_lipolytic_enzyme"/>
</dbReference>
<accession>A0ABW1MKD9</accession>
<gene>
    <name evidence="5" type="ORF">ACFP4F_13475</name>
</gene>
<dbReference type="SUPFAM" id="SSF53474">
    <property type="entry name" value="alpha/beta-Hydrolases"/>
    <property type="match status" value="1"/>
</dbReference>
<evidence type="ECO:0000256" key="3">
    <source>
        <dbReference type="PROSITE-ProRule" id="PRU10038"/>
    </source>
</evidence>
<keyword evidence="6" id="KW-1185">Reference proteome</keyword>
<keyword evidence="2 5" id="KW-0378">Hydrolase</keyword>
<proteinExistence type="inferred from homology"/>
<comment type="caution">
    <text evidence="5">The sequence shown here is derived from an EMBL/GenBank/DDBJ whole genome shotgun (WGS) entry which is preliminary data.</text>
</comment>